<evidence type="ECO:0000256" key="1">
    <source>
        <dbReference type="SAM" id="Phobius"/>
    </source>
</evidence>
<dbReference type="Proteomes" id="UP000783686">
    <property type="component" value="Unassembled WGS sequence"/>
</dbReference>
<accession>A0A811LLJ0</accession>
<keyword evidence="1" id="KW-1133">Transmembrane helix</keyword>
<keyword evidence="1" id="KW-0472">Membrane</keyword>
<feature type="transmembrane region" description="Helical" evidence="1">
    <location>
        <begin position="100"/>
        <end position="118"/>
    </location>
</feature>
<keyword evidence="1" id="KW-0812">Transmembrane</keyword>
<reference evidence="2" key="1">
    <citation type="submission" date="2020-09" db="EMBL/GenBank/DDBJ databases">
        <authorList>
            <person name="Kikuchi T."/>
        </authorList>
    </citation>
    <scope>NUCLEOTIDE SEQUENCE</scope>
    <source>
        <strain evidence="2">SH1</strain>
    </source>
</reference>
<name>A0A811LLJ0_9BILA</name>
<dbReference type="AlphaFoldDB" id="A0A811LLJ0"/>
<sequence length="200" mass="23436">MNSNLTPIEYLESDFVSFLYFFLYNNQKFQSDEYNDLPTSFSWRKLSSLVLDFEKQNAKSLEGAILALDQQLDYVSYVEILNQFKSYYTSTSEDTIKSKALLAIAIIGFGRIYLGYYFNCRNLEHLAEHNLEFILAFTRKHIMDLFPSVEEWAKFNEFVEKYAVAPYDSMLDRVCLIIDRLAIPMAGILFGYIMYRIKIA</sequence>
<proteinExistence type="predicted"/>
<keyword evidence="3" id="KW-1185">Reference proteome</keyword>
<organism evidence="2 3">
    <name type="scientific">Bursaphelenchus okinawaensis</name>
    <dbReference type="NCBI Taxonomy" id="465554"/>
    <lineage>
        <taxon>Eukaryota</taxon>
        <taxon>Metazoa</taxon>
        <taxon>Ecdysozoa</taxon>
        <taxon>Nematoda</taxon>
        <taxon>Chromadorea</taxon>
        <taxon>Rhabditida</taxon>
        <taxon>Tylenchina</taxon>
        <taxon>Tylenchomorpha</taxon>
        <taxon>Aphelenchoidea</taxon>
        <taxon>Aphelenchoididae</taxon>
        <taxon>Bursaphelenchus</taxon>
    </lineage>
</organism>
<protein>
    <submittedName>
        <fullName evidence="2">Uncharacterized protein</fullName>
    </submittedName>
</protein>
<dbReference type="Proteomes" id="UP000614601">
    <property type="component" value="Unassembled WGS sequence"/>
</dbReference>
<dbReference type="EMBL" id="CAJFDH010000006">
    <property type="protein sequence ID" value="CAD5227788.1"/>
    <property type="molecule type" value="Genomic_DNA"/>
</dbReference>
<feature type="transmembrane region" description="Helical" evidence="1">
    <location>
        <begin position="177"/>
        <end position="195"/>
    </location>
</feature>
<comment type="caution">
    <text evidence="2">The sequence shown here is derived from an EMBL/GenBank/DDBJ whole genome shotgun (WGS) entry which is preliminary data.</text>
</comment>
<evidence type="ECO:0000313" key="2">
    <source>
        <dbReference type="EMBL" id="CAD5227788.1"/>
    </source>
</evidence>
<dbReference type="OrthoDB" id="10463939at2759"/>
<evidence type="ECO:0000313" key="3">
    <source>
        <dbReference type="Proteomes" id="UP000614601"/>
    </source>
</evidence>
<dbReference type="EMBL" id="CAJFCW020000006">
    <property type="protein sequence ID" value="CAG9123640.1"/>
    <property type="molecule type" value="Genomic_DNA"/>
</dbReference>
<gene>
    <name evidence="2" type="ORF">BOKJ2_LOCUS12348</name>
</gene>